<dbReference type="Gene3D" id="2.30.40.10">
    <property type="entry name" value="Urease, subunit C, domain 1"/>
    <property type="match status" value="1"/>
</dbReference>
<keyword evidence="3" id="KW-1185">Reference proteome</keyword>
<accession>A0ABU0J1M1</accession>
<dbReference type="SUPFAM" id="SSF51338">
    <property type="entry name" value="Composite domain of metallo-dependent hydrolases"/>
    <property type="match status" value="1"/>
</dbReference>
<reference evidence="2 3" key="1">
    <citation type="submission" date="2023-07" db="EMBL/GenBank/DDBJ databases">
        <title>Genomic Encyclopedia of Type Strains, Phase IV (KMG-IV): sequencing the most valuable type-strain genomes for metagenomic binning, comparative biology and taxonomic classification.</title>
        <authorList>
            <person name="Goeker M."/>
        </authorList>
    </citation>
    <scope>NUCLEOTIDE SEQUENCE [LARGE SCALE GENOMIC DNA]</scope>
    <source>
        <strain evidence="2 3">DSM 19619</strain>
    </source>
</reference>
<evidence type="ECO:0000259" key="1">
    <source>
        <dbReference type="Pfam" id="PF01979"/>
    </source>
</evidence>
<protein>
    <submittedName>
        <fullName evidence="2">Allantoinase</fullName>
        <ecNumber evidence="2">3.5.2.5</ecNumber>
    </submittedName>
</protein>
<dbReference type="Pfam" id="PF01979">
    <property type="entry name" value="Amidohydro_1"/>
    <property type="match status" value="1"/>
</dbReference>
<proteinExistence type="predicted"/>
<name>A0ABU0J1M1_9HYPH</name>
<feature type="domain" description="Amidohydrolase-related" evidence="1">
    <location>
        <begin position="50"/>
        <end position="437"/>
    </location>
</feature>
<dbReference type="PANTHER" id="PTHR43668">
    <property type="entry name" value="ALLANTOINASE"/>
    <property type="match status" value="1"/>
</dbReference>
<gene>
    <name evidence="2" type="ORF">QO011_000214</name>
</gene>
<dbReference type="GO" id="GO:0004038">
    <property type="term" value="F:allantoinase activity"/>
    <property type="evidence" value="ECO:0007669"/>
    <property type="project" value="UniProtKB-EC"/>
</dbReference>
<evidence type="ECO:0000313" key="3">
    <source>
        <dbReference type="Proteomes" id="UP001242480"/>
    </source>
</evidence>
<evidence type="ECO:0000313" key="2">
    <source>
        <dbReference type="EMBL" id="MDQ0467219.1"/>
    </source>
</evidence>
<keyword evidence="2" id="KW-0378">Hydrolase</keyword>
<dbReference type="EMBL" id="JAUSVX010000001">
    <property type="protein sequence ID" value="MDQ0467219.1"/>
    <property type="molecule type" value="Genomic_DNA"/>
</dbReference>
<sequence length="462" mass="48104">MDTLITGGRIVTETGVLDADLAIAAGRIAGIFAAGRAPPARETIDAGGLIVMPGGIDAHTHFTGSHDHPAEELREGTRGAAAGGITTVLEMPHSGPPATTLAGFLRKRDLAAAHASIDFGLWAGLDGHNLSALAELDAAGAIAFKGFLCSGDPDGRATDAKGLPALDDDDLIRAMRGVRAFDGLIGLHAENHAILIGAGAEQRAAGRNDARAHALAGPEIAEVEAVARAMLLAEETGVRCHIVHVSSARAVEHIRAARPRARVSFETCTHYLVLDEDDLARIGPNARCGPPLRPRATVDALWSAVLAGEADALASDHCPYLPEQKAAGQASIWNAGMGLTGIETTAPVFFSEAVHKRGLPLVDFARMTATGPARIFGLYPRKGAIAVGFDADLALYDPAESWTVRGADFRGLGTWSALEGLTCNGRVVRTLVRGTTVFRDGASVAAPGFGAFVERQRSTSGR</sequence>
<organism evidence="2 3">
    <name type="scientific">Labrys wisconsinensis</name>
    <dbReference type="NCBI Taxonomy" id="425677"/>
    <lineage>
        <taxon>Bacteria</taxon>
        <taxon>Pseudomonadati</taxon>
        <taxon>Pseudomonadota</taxon>
        <taxon>Alphaproteobacteria</taxon>
        <taxon>Hyphomicrobiales</taxon>
        <taxon>Xanthobacteraceae</taxon>
        <taxon>Labrys</taxon>
    </lineage>
</organism>
<dbReference type="InterPro" id="IPR011059">
    <property type="entry name" value="Metal-dep_hydrolase_composite"/>
</dbReference>
<dbReference type="InterPro" id="IPR032466">
    <property type="entry name" value="Metal_Hydrolase"/>
</dbReference>
<dbReference type="PANTHER" id="PTHR43668:SF2">
    <property type="entry name" value="ALLANTOINASE"/>
    <property type="match status" value="1"/>
</dbReference>
<comment type="caution">
    <text evidence="2">The sequence shown here is derived from an EMBL/GenBank/DDBJ whole genome shotgun (WGS) entry which is preliminary data.</text>
</comment>
<dbReference type="RefSeq" id="WP_307266581.1">
    <property type="nucleotide sequence ID" value="NZ_JAUSVX010000001.1"/>
</dbReference>
<dbReference type="SUPFAM" id="SSF51556">
    <property type="entry name" value="Metallo-dependent hydrolases"/>
    <property type="match status" value="1"/>
</dbReference>
<dbReference type="Gene3D" id="3.20.20.140">
    <property type="entry name" value="Metal-dependent hydrolases"/>
    <property type="match status" value="1"/>
</dbReference>
<dbReference type="EC" id="3.5.2.5" evidence="2"/>
<dbReference type="InterPro" id="IPR050138">
    <property type="entry name" value="DHOase/Allantoinase_Hydrolase"/>
</dbReference>
<dbReference type="Proteomes" id="UP001242480">
    <property type="component" value="Unassembled WGS sequence"/>
</dbReference>
<dbReference type="InterPro" id="IPR006680">
    <property type="entry name" value="Amidohydro-rel"/>
</dbReference>